<organism evidence="1 2">
    <name type="scientific">Mesorhizobium delmotii</name>
    <dbReference type="NCBI Taxonomy" id="1631247"/>
    <lineage>
        <taxon>Bacteria</taxon>
        <taxon>Pseudomonadati</taxon>
        <taxon>Pseudomonadota</taxon>
        <taxon>Alphaproteobacteria</taxon>
        <taxon>Hyphomicrobiales</taxon>
        <taxon>Phyllobacteriaceae</taxon>
        <taxon>Mesorhizobium</taxon>
    </lineage>
</organism>
<dbReference type="EMBL" id="FUIG01000098">
    <property type="protein sequence ID" value="SJM35609.1"/>
    <property type="molecule type" value="Genomic_DNA"/>
</dbReference>
<protein>
    <submittedName>
        <fullName evidence="1">Uncharacterized protein</fullName>
    </submittedName>
</protein>
<keyword evidence="2" id="KW-1185">Reference proteome</keyword>
<evidence type="ECO:0000313" key="2">
    <source>
        <dbReference type="Proteomes" id="UP000245698"/>
    </source>
</evidence>
<gene>
    <name evidence="1" type="ORF">BQ8482_850006</name>
</gene>
<name>A0A2P9AWL8_9HYPH</name>
<proteinExistence type="predicted"/>
<dbReference type="AlphaFoldDB" id="A0A2P9AWL8"/>
<evidence type="ECO:0000313" key="1">
    <source>
        <dbReference type="EMBL" id="SJM35609.1"/>
    </source>
</evidence>
<reference evidence="2" key="1">
    <citation type="submission" date="2016-12" db="EMBL/GenBank/DDBJ databases">
        <authorList>
            <person name="Brunel B."/>
        </authorList>
    </citation>
    <scope>NUCLEOTIDE SEQUENCE [LARGE SCALE GENOMIC DNA]</scope>
</reference>
<accession>A0A2P9AWL8</accession>
<dbReference type="Proteomes" id="UP000245698">
    <property type="component" value="Unassembled WGS sequence"/>
</dbReference>
<sequence>MRNTATEHGPLECTMSRYSAGTGMALSGASLELCGISNDPVPVFYVLSLGLLESGASATPIELRLCNHIALAATRRRRNNSANILLFEVGHNVGSPNKRMGVGPALWIRGVTCP</sequence>